<proteinExistence type="predicted"/>
<feature type="compositionally biased region" description="Basic and acidic residues" evidence="1">
    <location>
        <begin position="1"/>
        <end position="51"/>
    </location>
</feature>
<comment type="caution">
    <text evidence="2">The sequence shown here is derived from an EMBL/GenBank/DDBJ whole genome shotgun (WGS) entry which is preliminary data.</text>
</comment>
<feature type="region of interest" description="Disordered" evidence="1">
    <location>
        <begin position="1"/>
        <end position="62"/>
    </location>
</feature>
<sequence length="120" mass="13595">EKAKAKAEEANKKLELIKKAEEENKKKATEEEAIKKAEAEKKKLTGDKEGGTTEPDSEEDANAKVKTLTENMEKMAKEIEGLKKQKNYRTKPPKAETVDELDDRIKQNSQVLSGDYETWV</sequence>
<feature type="non-terminal residue" evidence="2">
    <location>
        <position position="1"/>
    </location>
</feature>
<dbReference type="EMBL" id="LAZR01032140">
    <property type="protein sequence ID" value="KKL51751.1"/>
    <property type="molecule type" value="Genomic_DNA"/>
</dbReference>
<reference evidence="2" key="1">
    <citation type="journal article" date="2015" name="Nature">
        <title>Complex archaea that bridge the gap between prokaryotes and eukaryotes.</title>
        <authorList>
            <person name="Spang A."/>
            <person name="Saw J.H."/>
            <person name="Jorgensen S.L."/>
            <person name="Zaremba-Niedzwiedzka K."/>
            <person name="Martijn J."/>
            <person name="Lind A.E."/>
            <person name="van Eijk R."/>
            <person name="Schleper C."/>
            <person name="Guy L."/>
            <person name="Ettema T.J."/>
        </authorList>
    </citation>
    <scope>NUCLEOTIDE SEQUENCE</scope>
</reference>
<feature type="region of interest" description="Disordered" evidence="1">
    <location>
        <begin position="80"/>
        <end position="103"/>
    </location>
</feature>
<dbReference type="AlphaFoldDB" id="A0A0F9DDJ4"/>
<organism evidence="2">
    <name type="scientific">marine sediment metagenome</name>
    <dbReference type="NCBI Taxonomy" id="412755"/>
    <lineage>
        <taxon>unclassified sequences</taxon>
        <taxon>metagenomes</taxon>
        <taxon>ecological metagenomes</taxon>
    </lineage>
</organism>
<evidence type="ECO:0000256" key="1">
    <source>
        <dbReference type="SAM" id="MobiDB-lite"/>
    </source>
</evidence>
<accession>A0A0F9DDJ4</accession>
<evidence type="ECO:0000313" key="2">
    <source>
        <dbReference type="EMBL" id="KKL51751.1"/>
    </source>
</evidence>
<protein>
    <submittedName>
        <fullName evidence="2">Uncharacterized protein</fullName>
    </submittedName>
</protein>
<gene>
    <name evidence="2" type="ORF">LCGC14_2292380</name>
</gene>
<name>A0A0F9DDJ4_9ZZZZ</name>